<dbReference type="RefSeq" id="WP_377564941.1">
    <property type="nucleotide sequence ID" value="NZ_JBHTJZ010000021.1"/>
</dbReference>
<keyword evidence="2" id="KW-0732">Signal</keyword>
<comment type="caution">
    <text evidence="3">The sequence shown here is derived from an EMBL/GenBank/DDBJ whole genome shotgun (WGS) entry which is preliminary data.</text>
</comment>
<feature type="chain" id="PRO_5046872693" evidence="2">
    <location>
        <begin position="20"/>
        <end position="204"/>
    </location>
</feature>
<evidence type="ECO:0000313" key="4">
    <source>
        <dbReference type="Proteomes" id="UP001596989"/>
    </source>
</evidence>
<dbReference type="EMBL" id="JBHTJZ010000021">
    <property type="protein sequence ID" value="MFD0960443.1"/>
    <property type="molecule type" value="Genomic_DNA"/>
</dbReference>
<dbReference type="Pfam" id="PF14270">
    <property type="entry name" value="DUF4358"/>
    <property type="match status" value="1"/>
</dbReference>
<organism evidence="3 4">
    <name type="scientific">Paenibacillus chungangensis</name>
    <dbReference type="NCBI Taxonomy" id="696535"/>
    <lineage>
        <taxon>Bacteria</taxon>
        <taxon>Bacillati</taxon>
        <taxon>Bacillota</taxon>
        <taxon>Bacilli</taxon>
        <taxon>Bacillales</taxon>
        <taxon>Paenibacillaceae</taxon>
        <taxon>Paenibacillus</taxon>
    </lineage>
</organism>
<evidence type="ECO:0000313" key="3">
    <source>
        <dbReference type="EMBL" id="MFD0960443.1"/>
    </source>
</evidence>
<gene>
    <name evidence="3" type="ORF">ACFQ2I_13705</name>
</gene>
<feature type="region of interest" description="Disordered" evidence="1">
    <location>
        <begin position="30"/>
        <end position="78"/>
    </location>
</feature>
<feature type="compositionally biased region" description="Low complexity" evidence="1">
    <location>
        <begin position="30"/>
        <end position="73"/>
    </location>
</feature>
<dbReference type="InterPro" id="IPR025648">
    <property type="entry name" value="DUF4358"/>
</dbReference>
<feature type="signal peptide" evidence="2">
    <location>
        <begin position="1"/>
        <end position="19"/>
    </location>
</feature>
<sequence>MKKRILNMLMIVAMGVALAACGADQTNSNSNNGANTNANLEPGEGNAGNNQAEGNNQTDSNTSNDSDNTTGDSAAEASTTQEVIDAILAQVEQPAQISLEGEQVKDFYHIDPALLEDYTIKIPMMNVKTNELALLKVKNEADIQAVVEGIEKRAENVQKQFETYLQDQYENAKNYKVETKGNYVLFVISEEADKMVEQFHALVK</sequence>
<dbReference type="PROSITE" id="PS51257">
    <property type="entry name" value="PROKAR_LIPOPROTEIN"/>
    <property type="match status" value="1"/>
</dbReference>
<dbReference type="Proteomes" id="UP001596989">
    <property type="component" value="Unassembled WGS sequence"/>
</dbReference>
<name>A0ABW3HSD9_9BACL</name>
<accession>A0ABW3HSD9</accession>
<protein>
    <submittedName>
        <fullName evidence="3">DUF4358 domain-containing protein</fullName>
    </submittedName>
</protein>
<proteinExistence type="predicted"/>
<evidence type="ECO:0000256" key="2">
    <source>
        <dbReference type="SAM" id="SignalP"/>
    </source>
</evidence>
<evidence type="ECO:0000256" key="1">
    <source>
        <dbReference type="SAM" id="MobiDB-lite"/>
    </source>
</evidence>
<keyword evidence="4" id="KW-1185">Reference proteome</keyword>
<reference evidence="4" key="1">
    <citation type="journal article" date="2019" name="Int. J. Syst. Evol. Microbiol.">
        <title>The Global Catalogue of Microorganisms (GCM) 10K type strain sequencing project: providing services to taxonomists for standard genome sequencing and annotation.</title>
        <authorList>
            <consortium name="The Broad Institute Genomics Platform"/>
            <consortium name="The Broad Institute Genome Sequencing Center for Infectious Disease"/>
            <person name="Wu L."/>
            <person name="Ma J."/>
        </authorList>
    </citation>
    <scope>NUCLEOTIDE SEQUENCE [LARGE SCALE GENOMIC DNA]</scope>
    <source>
        <strain evidence="4">CCUG 59129</strain>
    </source>
</reference>